<evidence type="ECO:0000256" key="1">
    <source>
        <dbReference type="SAM" id="SignalP"/>
    </source>
</evidence>
<organism evidence="3 4">
    <name type="scientific">Hamadaea flava</name>
    <dbReference type="NCBI Taxonomy" id="1742688"/>
    <lineage>
        <taxon>Bacteria</taxon>
        <taxon>Bacillati</taxon>
        <taxon>Actinomycetota</taxon>
        <taxon>Actinomycetes</taxon>
        <taxon>Micromonosporales</taxon>
        <taxon>Micromonosporaceae</taxon>
        <taxon>Hamadaea</taxon>
    </lineage>
</organism>
<keyword evidence="1" id="KW-0732">Signal</keyword>
<protein>
    <submittedName>
        <fullName evidence="3">GerMN domain-containing protein</fullName>
    </submittedName>
</protein>
<dbReference type="PROSITE" id="PS51257">
    <property type="entry name" value="PROKAR_LIPOPROTEIN"/>
    <property type="match status" value="1"/>
</dbReference>
<dbReference type="SMART" id="SM00909">
    <property type="entry name" value="Germane"/>
    <property type="match status" value="1"/>
</dbReference>
<comment type="caution">
    <text evidence="3">The sequence shown here is derived from an EMBL/GenBank/DDBJ whole genome shotgun (WGS) entry which is preliminary data.</text>
</comment>
<dbReference type="InterPro" id="IPR018911">
    <property type="entry name" value="Gmad2_Ig-like_dom"/>
</dbReference>
<sequence>MRVLAASLGLALLAGCTTPAPVPSGSPPASHAASVSASAPGSGLLPVYYTLSDRGTPKLVREFHRLAVAADTPAGKTTAAVAEMLRPSALDPDYKTLWPVGVRVTGCSVDGDVVTVDLTGLTSGVGAEAEGQAVQQLVWTATANSGASRVRIRVDGATVETVFGHVSVKDPVRRAEAVDTLHLVWVISPQQGETVGRDVTLHLAGIVFENTLNYEILRDGKVVQHEVVTLEPGHPAMGEKKVTVRLSPGSYVVRAYEISMADSSRQHVDNHTFTVS</sequence>
<dbReference type="EMBL" id="JBHSAY010000035">
    <property type="protein sequence ID" value="MFC4137046.1"/>
    <property type="molecule type" value="Genomic_DNA"/>
</dbReference>
<dbReference type="RefSeq" id="WP_253762259.1">
    <property type="nucleotide sequence ID" value="NZ_JAMZDZ010000001.1"/>
</dbReference>
<accession>A0ABV8M3F2</accession>
<dbReference type="Pfam" id="PF10646">
    <property type="entry name" value="Germane"/>
    <property type="match status" value="1"/>
</dbReference>
<evidence type="ECO:0000313" key="4">
    <source>
        <dbReference type="Proteomes" id="UP001595816"/>
    </source>
</evidence>
<evidence type="ECO:0000313" key="3">
    <source>
        <dbReference type="EMBL" id="MFC4137046.1"/>
    </source>
</evidence>
<dbReference type="Pfam" id="PF10648">
    <property type="entry name" value="Gmad2"/>
    <property type="match status" value="1"/>
</dbReference>
<evidence type="ECO:0000259" key="2">
    <source>
        <dbReference type="SMART" id="SM00909"/>
    </source>
</evidence>
<keyword evidence="4" id="KW-1185">Reference proteome</keyword>
<feature type="signal peptide" evidence="1">
    <location>
        <begin position="1"/>
        <end position="19"/>
    </location>
</feature>
<proteinExistence type="predicted"/>
<gene>
    <name evidence="3" type="ORF">ACFOZ4_41120</name>
</gene>
<dbReference type="InterPro" id="IPR019606">
    <property type="entry name" value="GerMN"/>
</dbReference>
<dbReference type="Proteomes" id="UP001595816">
    <property type="component" value="Unassembled WGS sequence"/>
</dbReference>
<name>A0ABV8M3F2_9ACTN</name>
<reference evidence="4" key="1">
    <citation type="journal article" date="2019" name="Int. J. Syst. Evol. Microbiol.">
        <title>The Global Catalogue of Microorganisms (GCM) 10K type strain sequencing project: providing services to taxonomists for standard genome sequencing and annotation.</title>
        <authorList>
            <consortium name="The Broad Institute Genomics Platform"/>
            <consortium name="The Broad Institute Genome Sequencing Center for Infectious Disease"/>
            <person name="Wu L."/>
            <person name="Ma J."/>
        </authorList>
    </citation>
    <scope>NUCLEOTIDE SEQUENCE [LARGE SCALE GENOMIC DNA]</scope>
    <source>
        <strain evidence="4">CGMCC 4.7289</strain>
    </source>
</reference>
<feature type="chain" id="PRO_5047145871" evidence="1">
    <location>
        <begin position="20"/>
        <end position="276"/>
    </location>
</feature>
<feature type="domain" description="GerMN" evidence="2">
    <location>
        <begin position="77"/>
        <end position="163"/>
    </location>
</feature>